<evidence type="ECO:0000259" key="10">
    <source>
        <dbReference type="Pfam" id="PF21088"/>
    </source>
</evidence>
<feature type="domain" description="Mechanosensitive ion channel MscS C-terminal" evidence="9">
    <location>
        <begin position="245"/>
        <end position="332"/>
    </location>
</feature>
<evidence type="ECO:0000256" key="4">
    <source>
        <dbReference type="ARBA" id="ARBA00022692"/>
    </source>
</evidence>
<dbReference type="AlphaFoldDB" id="A0A1W2EDP1"/>
<dbReference type="Pfam" id="PF00924">
    <property type="entry name" value="MS_channel_2nd"/>
    <property type="match status" value="1"/>
</dbReference>
<dbReference type="SUPFAM" id="SSF82861">
    <property type="entry name" value="Mechanosensitive channel protein MscS (YggB), transmembrane region"/>
    <property type="match status" value="1"/>
</dbReference>
<keyword evidence="4 7" id="KW-0812">Transmembrane</keyword>
<dbReference type="RefSeq" id="WP_084577789.1">
    <property type="nucleotide sequence ID" value="NZ_CP155572.1"/>
</dbReference>
<dbReference type="SUPFAM" id="SSF82689">
    <property type="entry name" value="Mechanosensitive channel protein MscS (YggB), C-terminal domain"/>
    <property type="match status" value="1"/>
</dbReference>
<feature type="domain" description="Mechanosensitive ion channel MscS" evidence="8">
    <location>
        <begin position="171"/>
        <end position="236"/>
    </location>
</feature>
<evidence type="ECO:0000259" key="9">
    <source>
        <dbReference type="Pfam" id="PF21082"/>
    </source>
</evidence>
<feature type="domain" description="Mechanosensitive ion channel transmembrane helices 2/3" evidence="10">
    <location>
        <begin position="132"/>
        <end position="169"/>
    </location>
</feature>
<dbReference type="Gene3D" id="3.30.70.100">
    <property type="match status" value="1"/>
</dbReference>
<name>A0A1W2EDP1_9FIRM</name>
<dbReference type="InterPro" id="IPR023408">
    <property type="entry name" value="MscS_beta-dom_sf"/>
</dbReference>
<dbReference type="EMBL" id="FWXI01000023">
    <property type="protein sequence ID" value="SMD07853.1"/>
    <property type="molecule type" value="Genomic_DNA"/>
</dbReference>
<dbReference type="Gene3D" id="1.10.287.1260">
    <property type="match status" value="1"/>
</dbReference>
<dbReference type="InterPro" id="IPR045275">
    <property type="entry name" value="MscS_archaea/bacteria_type"/>
</dbReference>
<feature type="transmembrane region" description="Helical" evidence="7">
    <location>
        <begin position="12"/>
        <end position="33"/>
    </location>
</feature>
<dbReference type="Pfam" id="PF21082">
    <property type="entry name" value="MS_channel_3rd"/>
    <property type="match status" value="1"/>
</dbReference>
<dbReference type="InterPro" id="IPR006685">
    <property type="entry name" value="MscS_channel_2nd"/>
</dbReference>
<dbReference type="InterPro" id="IPR049142">
    <property type="entry name" value="MS_channel_1st"/>
</dbReference>
<feature type="transmembrane region" description="Helical" evidence="7">
    <location>
        <begin position="118"/>
        <end position="143"/>
    </location>
</feature>
<evidence type="ECO:0000256" key="6">
    <source>
        <dbReference type="ARBA" id="ARBA00023136"/>
    </source>
</evidence>
<keyword evidence="12" id="KW-1185">Reference proteome</keyword>
<dbReference type="GO" id="GO:0005886">
    <property type="term" value="C:plasma membrane"/>
    <property type="evidence" value="ECO:0007669"/>
    <property type="project" value="UniProtKB-SubCell"/>
</dbReference>
<dbReference type="InterPro" id="IPR049278">
    <property type="entry name" value="MS_channel_C"/>
</dbReference>
<evidence type="ECO:0000313" key="11">
    <source>
        <dbReference type="EMBL" id="SMD07853.1"/>
    </source>
</evidence>
<organism evidence="11 12">
    <name type="scientific">Sporomusa malonica</name>
    <dbReference type="NCBI Taxonomy" id="112901"/>
    <lineage>
        <taxon>Bacteria</taxon>
        <taxon>Bacillati</taxon>
        <taxon>Bacillota</taxon>
        <taxon>Negativicutes</taxon>
        <taxon>Selenomonadales</taxon>
        <taxon>Sporomusaceae</taxon>
        <taxon>Sporomusa</taxon>
    </lineage>
</organism>
<dbReference type="Proteomes" id="UP000192738">
    <property type="component" value="Unassembled WGS sequence"/>
</dbReference>
<sequence length="345" mass="38141">MIEQLPELQSMIVASATYLLCIAVGVILSKVIFHRFDRIAALFLGSYYEVSGKAIRGMPMVWGIIIGSYGASRIINIDTHWLHVLETVTAVVGALSATIIVARILSGIVRVYDEKAQGIFPSASIFASLVEISVYVIGVLILLQNLGFSIAPLLTALGVGGLAVALALQETLSNLFSGLHILLARHIKVGDYIKLSTGEEGNVVDISWRNTIIKSLPDTMIIVPNQKIASAIITNYYMPDKELSIVVPVGVSYDSNLEYVEQITIEVAREVMLSVDGGVTEFEPVVRFHSFGASSIDVNVILRIKEYVNQYKVKHEFIKRLHMRYRQEGIEIPFPIRTVHMKQVE</sequence>
<dbReference type="GO" id="GO:0008381">
    <property type="term" value="F:mechanosensitive monoatomic ion channel activity"/>
    <property type="evidence" value="ECO:0007669"/>
    <property type="project" value="InterPro"/>
</dbReference>
<dbReference type="STRING" id="112901.SAMN04488500_12360"/>
<keyword evidence="6 7" id="KW-0472">Membrane</keyword>
<evidence type="ECO:0000256" key="7">
    <source>
        <dbReference type="SAM" id="Phobius"/>
    </source>
</evidence>
<feature type="transmembrane region" description="Helical" evidence="7">
    <location>
        <begin position="54"/>
        <end position="75"/>
    </location>
</feature>
<comment type="subcellular location">
    <subcellularLocation>
        <location evidence="1">Cell membrane</location>
        <topology evidence="1">Multi-pass membrane protein</topology>
    </subcellularLocation>
</comment>
<dbReference type="InterPro" id="IPR010920">
    <property type="entry name" value="LSM_dom_sf"/>
</dbReference>
<evidence type="ECO:0000256" key="2">
    <source>
        <dbReference type="ARBA" id="ARBA00008017"/>
    </source>
</evidence>
<dbReference type="OrthoDB" id="9809206at2"/>
<evidence type="ECO:0000259" key="8">
    <source>
        <dbReference type="Pfam" id="PF00924"/>
    </source>
</evidence>
<dbReference type="Gene3D" id="2.30.30.60">
    <property type="match status" value="1"/>
</dbReference>
<accession>A0A1W2EDP1</accession>
<keyword evidence="3" id="KW-1003">Cell membrane</keyword>
<evidence type="ECO:0000256" key="5">
    <source>
        <dbReference type="ARBA" id="ARBA00022989"/>
    </source>
</evidence>
<evidence type="ECO:0000256" key="3">
    <source>
        <dbReference type="ARBA" id="ARBA00022475"/>
    </source>
</evidence>
<keyword evidence="5 7" id="KW-1133">Transmembrane helix</keyword>
<feature type="transmembrane region" description="Helical" evidence="7">
    <location>
        <begin position="81"/>
        <end position="106"/>
    </location>
</feature>
<feature type="transmembrane region" description="Helical" evidence="7">
    <location>
        <begin position="149"/>
        <end position="168"/>
    </location>
</feature>
<dbReference type="Pfam" id="PF21088">
    <property type="entry name" value="MS_channel_1st"/>
    <property type="match status" value="1"/>
</dbReference>
<gene>
    <name evidence="11" type="ORF">SAMN04488500_12360</name>
</gene>
<protein>
    <submittedName>
        <fullName evidence="11">Mechanosensitive ion channel</fullName>
    </submittedName>
</protein>
<reference evidence="11 12" key="1">
    <citation type="submission" date="2017-04" db="EMBL/GenBank/DDBJ databases">
        <authorList>
            <person name="Afonso C.L."/>
            <person name="Miller P.J."/>
            <person name="Scott M.A."/>
            <person name="Spackman E."/>
            <person name="Goraichik I."/>
            <person name="Dimitrov K.M."/>
            <person name="Suarez D.L."/>
            <person name="Swayne D.E."/>
        </authorList>
    </citation>
    <scope>NUCLEOTIDE SEQUENCE [LARGE SCALE GENOMIC DNA]</scope>
    <source>
        <strain evidence="11 12">DSM 5090</strain>
    </source>
</reference>
<comment type="similarity">
    <text evidence="2">Belongs to the MscS (TC 1.A.23) family.</text>
</comment>
<proteinExistence type="inferred from homology"/>
<evidence type="ECO:0000313" key="12">
    <source>
        <dbReference type="Proteomes" id="UP000192738"/>
    </source>
</evidence>
<dbReference type="InterPro" id="IPR011014">
    <property type="entry name" value="MscS_channel_TM-2"/>
</dbReference>
<dbReference type="PANTHER" id="PTHR30221">
    <property type="entry name" value="SMALL-CONDUCTANCE MECHANOSENSITIVE CHANNEL"/>
    <property type="match status" value="1"/>
</dbReference>
<evidence type="ECO:0000256" key="1">
    <source>
        <dbReference type="ARBA" id="ARBA00004651"/>
    </source>
</evidence>
<dbReference type="SUPFAM" id="SSF50182">
    <property type="entry name" value="Sm-like ribonucleoproteins"/>
    <property type="match status" value="1"/>
</dbReference>
<dbReference type="InterPro" id="IPR011066">
    <property type="entry name" value="MscS_channel_C_sf"/>
</dbReference>
<dbReference type="PANTHER" id="PTHR30221:SF1">
    <property type="entry name" value="SMALL-CONDUCTANCE MECHANOSENSITIVE CHANNEL"/>
    <property type="match status" value="1"/>
</dbReference>